<name>A0A6J1ED11_CUCMO</name>
<dbReference type="Proteomes" id="UP000504609">
    <property type="component" value="Unplaced"/>
</dbReference>
<evidence type="ECO:0000313" key="2">
    <source>
        <dbReference type="Proteomes" id="UP000504609"/>
    </source>
</evidence>
<dbReference type="RefSeq" id="XP_022925952.1">
    <property type="nucleotide sequence ID" value="XM_023070184.1"/>
</dbReference>
<organism evidence="2 3">
    <name type="scientific">Cucurbita moschata</name>
    <name type="common">Winter crookneck squash</name>
    <name type="synonym">Cucurbita pepo var. moschata</name>
    <dbReference type="NCBI Taxonomy" id="3662"/>
    <lineage>
        <taxon>Eukaryota</taxon>
        <taxon>Viridiplantae</taxon>
        <taxon>Streptophyta</taxon>
        <taxon>Embryophyta</taxon>
        <taxon>Tracheophyta</taxon>
        <taxon>Spermatophyta</taxon>
        <taxon>Magnoliopsida</taxon>
        <taxon>eudicotyledons</taxon>
        <taxon>Gunneridae</taxon>
        <taxon>Pentapetalae</taxon>
        <taxon>rosids</taxon>
        <taxon>fabids</taxon>
        <taxon>Cucurbitales</taxon>
        <taxon>Cucurbitaceae</taxon>
        <taxon>Cucurbiteae</taxon>
        <taxon>Cucurbita</taxon>
    </lineage>
</organism>
<feature type="domain" description="MCM N-terminal" evidence="1">
    <location>
        <begin position="12"/>
        <end position="52"/>
    </location>
</feature>
<keyword evidence="2" id="KW-1185">Reference proteome</keyword>
<dbReference type="Pfam" id="PF14551">
    <property type="entry name" value="MCM_N"/>
    <property type="match status" value="1"/>
</dbReference>
<dbReference type="AlphaFoldDB" id="A0A6J1ED11"/>
<gene>
    <name evidence="3" type="primary">LOC111433214</name>
</gene>
<dbReference type="InterPro" id="IPR027925">
    <property type="entry name" value="MCM_N"/>
</dbReference>
<evidence type="ECO:0000259" key="1">
    <source>
        <dbReference type="Pfam" id="PF14551"/>
    </source>
</evidence>
<protein>
    <submittedName>
        <fullName evidence="3">Uncharacterized protein LOC111433214</fullName>
    </submittedName>
</protein>
<evidence type="ECO:0000313" key="3">
    <source>
        <dbReference type="RefSeq" id="XP_022925952.1"/>
    </source>
</evidence>
<reference evidence="3" key="1">
    <citation type="submission" date="2025-08" db="UniProtKB">
        <authorList>
            <consortium name="RefSeq"/>
        </authorList>
    </citation>
    <scope>IDENTIFICATION</scope>
    <source>
        <tissue evidence="3">Young leaves</tissue>
    </source>
</reference>
<dbReference type="KEGG" id="cmos:111433214"/>
<accession>A0A6J1ED11</accession>
<dbReference type="GeneID" id="111433214"/>
<proteinExistence type="predicted"/>
<dbReference type="Gene3D" id="3.30.1640.10">
    <property type="entry name" value="mini-chromosome maintenance (MCM) complex, chain A, domain 1"/>
    <property type="match status" value="1"/>
</dbReference>
<sequence>MDVGEEIRAAHKRDFLEFLEQDVGKGIYMDEIKAMINHKRHCLIINISDLLSITFLFDWKFTVLLLDQKLSKVFISAPQLGVLPAMNTVTLHPTWACPLDLCIPQGMKMATC</sequence>